<dbReference type="Proteomes" id="UP001209878">
    <property type="component" value="Unassembled WGS sequence"/>
</dbReference>
<comment type="caution">
    <text evidence="4">The sequence shown here is derived from an EMBL/GenBank/DDBJ whole genome shotgun (WGS) entry which is preliminary data.</text>
</comment>
<dbReference type="EMBL" id="JAODUO010000100">
    <property type="protein sequence ID" value="KAK2189648.1"/>
    <property type="molecule type" value="Genomic_DNA"/>
</dbReference>
<dbReference type="Pfam" id="PF11652">
    <property type="entry name" value="FAM167"/>
    <property type="match status" value="1"/>
</dbReference>
<accession>A0AAD9P7K5</accession>
<comment type="similarity">
    <text evidence="1">Belongs to the FAM167 (SEC) family.</text>
</comment>
<reference evidence="4" key="1">
    <citation type="journal article" date="2023" name="Mol. Biol. Evol.">
        <title>Third-Generation Sequencing Reveals the Adaptive Role of the Epigenome in Three Deep-Sea Polychaetes.</title>
        <authorList>
            <person name="Perez M."/>
            <person name="Aroh O."/>
            <person name="Sun Y."/>
            <person name="Lan Y."/>
            <person name="Juniper S.K."/>
            <person name="Young C.R."/>
            <person name="Angers B."/>
            <person name="Qian P.Y."/>
        </authorList>
    </citation>
    <scope>NUCLEOTIDE SEQUENCE</scope>
    <source>
        <strain evidence="4">R07B-5</strain>
    </source>
</reference>
<feature type="compositionally biased region" description="Polar residues" evidence="3">
    <location>
        <begin position="48"/>
        <end position="61"/>
    </location>
</feature>
<dbReference type="PANTHER" id="PTHR32289">
    <property type="entry name" value="PROTEIN FAM167A"/>
    <property type="match status" value="1"/>
</dbReference>
<evidence type="ECO:0000256" key="2">
    <source>
        <dbReference type="SAM" id="Coils"/>
    </source>
</evidence>
<evidence type="ECO:0000313" key="4">
    <source>
        <dbReference type="EMBL" id="KAK2189648.1"/>
    </source>
</evidence>
<gene>
    <name evidence="4" type="ORF">NP493_100g00027</name>
</gene>
<dbReference type="PANTHER" id="PTHR32289:SF1">
    <property type="entry name" value="PROTEIN FAM167A-LIKE"/>
    <property type="match status" value="1"/>
</dbReference>
<feature type="coiled-coil region" evidence="2">
    <location>
        <begin position="233"/>
        <end position="260"/>
    </location>
</feature>
<evidence type="ECO:0000256" key="1">
    <source>
        <dbReference type="ARBA" id="ARBA00005489"/>
    </source>
</evidence>
<dbReference type="InterPro" id="IPR024280">
    <property type="entry name" value="FAM167"/>
</dbReference>
<dbReference type="AlphaFoldDB" id="A0AAD9P7K5"/>
<feature type="region of interest" description="Disordered" evidence="3">
    <location>
        <begin position="127"/>
        <end position="150"/>
    </location>
</feature>
<keyword evidence="2" id="KW-0175">Coiled coil</keyword>
<name>A0AAD9P7K5_RIDPI</name>
<keyword evidence="5" id="KW-1185">Reference proteome</keyword>
<protein>
    <submittedName>
        <fullName evidence="4">Uncharacterized protein</fullName>
    </submittedName>
</protein>
<organism evidence="4 5">
    <name type="scientific">Ridgeia piscesae</name>
    <name type="common">Tubeworm</name>
    <dbReference type="NCBI Taxonomy" id="27915"/>
    <lineage>
        <taxon>Eukaryota</taxon>
        <taxon>Metazoa</taxon>
        <taxon>Spiralia</taxon>
        <taxon>Lophotrochozoa</taxon>
        <taxon>Annelida</taxon>
        <taxon>Polychaeta</taxon>
        <taxon>Sedentaria</taxon>
        <taxon>Canalipalpata</taxon>
        <taxon>Sabellida</taxon>
        <taxon>Siboglinidae</taxon>
        <taxon>Ridgeia</taxon>
    </lineage>
</organism>
<dbReference type="InterPro" id="IPR051771">
    <property type="entry name" value="FAM167_domain"/>
</dbReference>
<proteinExistence type="inferred from homology"/>
<evidence type="ECO:0000256" key="3">
    <source>
        <dbReference type="SAM" id="MobiDB-lite"/>
    </source>
</evidence>
<sequence>MDERRHSLANPEHCATYCFVPRELPLLERNLSEADSSDCDPAKAGTTGEPTEQISSSSKCADVTQRSVPTITFTAEDGAITYDGLGKQNNKHKLTLNLDVLHCSNCNPPSPGDRGWLAPIDPSTWIGQQSQESVGGGELSGNASKTADSSDHLDYLKSITERLQLKTKRPSYIVWKQKYIDDSSEGDHTAKAPTINSGKEKEASSGWTAERTTAIDTALGWLRTSLMEMREQDHALARRLVELRRDIQELKLQRSYEEHQDILDEAIDMIDAKDELFDRPPDAFSPTLKHCGVTKMNLSTRRFSVF</sequence>
<evidence type="ECO:0000313" key="5">
    <source>
        <dbReference type="Proteomes" id="UP001209878"/>
    </source>
</evidence>
<feature type="region of interest" description="Disordered" evidence="3">
    <location>
        <begin position="32"/>
        <end position="61"/>
    </location>
</feature>
<feature type="region of interest" description="Disordered" evidence="3">
    <location>
        <begin position="183"/>
        <end position="208"/>
    </location>
</feature>